<comment type="similarity">
    <text evidence="1">Belongs to the LytR/CpsA/Psr (LCP) family.</text>
</comment>
<reference evidence="4 6" key="1">
    <citation type="submission" date="2016-09" db="EMBL/GenBank/DDBJ databases">
        <authorList>
            <person name="Inglin R.C."/>
        </authorList>
    </citation>
    <scope>NUCLEOTIDE SEQUENCE [LARGE SCALE GENOMIC DNA]</scope>
    <source>
        <strain evidence="4 6">RI-517</strain>
    </source>
</reference>
<dbReference type="PANTHER" id="PTHR33392">
    <property type="entry name" value="POLYISOPRENYL-TEICHOIC ACID--PEPTIDOGLYCAN TEICHOIC ACID TRANSFERASE TAGU"/>
    <property type="match status" value="1"/>
</dbReference>
<dbReference type="InterPro" id="IPR050922">
    <property type="entry name" value="LytR/CpsA/Psr_CW_biosynth"/>
</dbReference>
<keyword evidence="2" id="KW-0472">Membrane</keyword>
<feature type="transmembrane region" description="Helical" evidence="2">
    <location>
        <begin position="6"/>
        <end position="24"/>
    </location>
</feature>
<name>A0AAE8LWY0_LATSK</name>
<dbReference type="EMBL" id="MKGH01000033">
    <property type="protein sequence ID" value="PKX77346.1"/>
    <property type="molecule type" value="Genomic_DNA"/>
</dbReference>
<dbReference type="NCBIfam" id="TIGR00350">
    <property type="entry name" value="lytR_cpsA_psr"/>
    <property type="match status" value="1"/>
</dbReference>
<evidence type="ECO:0000313" key="7">
    <source>
        <dbReference type="Proteomes" id="UP000239650"/>
    </source>
</evidence>
<dbReference type="InterPro" id="IPR004474">
    <property type="entry name" value="LytR_CpsA_psr"/>
</dbReference>
<protein>
    <submittedName>
        <fullName evidence="5">Biofilm regulatory protein A</fullName>
    </submittedName>
    <submittedName>
        <fullName evidence="4">LytR family transcriptional regulator</fullName>
    </submittedName>
</protein>
<organism evidence="5 7">
    <name type="scientific">Latilactobacillus sakei</name>
    <name type="common">Lactobacillus sakei</name>
    <dbReference type="NCBI Taxonomy" id="1599"/>
    <lineage>
        <taxon>Bacteria</taxon>
        <taxon>Bacillati</taxon>
        <taxon>Bacillota</taxon>
        <taxon>Bacilli</taxon>
        <taxon>Lactobacillales</taxon>
        <taxon>Lactobacillaceae</taxon>
        <taxon>Latilactobacillus</taxon>
    </lineage>
</organism>
<gene>
    <name evidence="5" type="primary">brpA</name>
    <name evidence="4" type="ORF">CUR37_07000</name>
    <name evidence="5" type="ORF">LAS9267_01826</name>
</gene>
<dbReference type="PANTHER" id="PTHR33392:SF6">
    <property type="entry name" value="POLYISOPRENYL-TEICHOIC ACID--PEPTIDOGLYCAN TEICHOIC ACID TRANSFERASE TAGU"/>
    <property type="match status" value="1"/>
</dbReference>
<dbReference type="AlphaFoldDB" id="A0AAE8LWY0"/>
<dbReference type="RefSeq" id="WP_016264457.1">
    <property type="nucleotide sequence ID" value="NZ_AP017931.1"/>
</dbReference>
<dbReference type="Proteomes" id="UP000234349">
    <property type="component" value="Unassembled WGS sequence"/>
</dbReference>
<evidence type="ECO:0000313" key="5">
    <source>
        <dbReference type="EMBL" id="SPE22922.1"/>
    </source>
</evidence>
<evidence type="ECO:0000313" key="6">
    <source>
        <dbReference type="Proteomes" id="UP000234349"/>
    </source>
</evidence>
<evidence type="ECO:0000256" key="1">
    <source>
        <dbReference type="ARBA" id="ARBA00006068"/>
    </source>
</evidence>
<evidence type="ECO:0000259" key="3">
    <source>
        <dbReference type="Pfam" id="PF03816"/>
    </source>
</evidence>
<accession>A0AAE8LWY0</accession>
<dbReference type="EMBL" id="OKRC01000010">
    <property type="protein sequence ID" value="SPE22922.1"/>
    <property type="molecule type" value="Genomic_DNA"/>
</dbReference>
<comment type="caution">
    <text evidence="5">The sequence shown here is derived from an EMBL/GenBank/DDBJ whole genome shotgun (WGS) entry which is preliminary data.</text>
</comment>
<reference evidence="5 7" key="2">
    <citation type="submission" date="2018-02" db="EMBL/GenBank/DDBJ databases">
        <authorList>
            <person name="Rodrigo-Torres L."/>
            <person name="Arahal R. D."/>
            <person name="Lucena T."/>
        </authorList>
    </citation>
    <scope>NUCLEOTIDE SEQUENCE [LARGE SCALE GENOMIC DNA]</scope>
    <source>
        <strain evidence="5 7">CECT 9267</strain>
    </source>
</reference>
<feature type="domain" description="Cell envelope-related transcriptional attenuator" evidence="3">
    <location>
        <begin position="70"/>
        <end position="214"/>
    </location>
</feature>
<dbReference type="GeneID" id="57132999"/>
<dbReference type="Proteomes" id="UP000239650">
    <property type="component" value="Unassembled WGS sequence"/>
</dbReference>
<evidence type="ECO:0000256" key="2">
    <source>
        <dbReference type="SAM" id="Phobius"/>
    </source>
</evidence>
<dbReference type="Pfam" id="PF03816">
    <property type="entry name" value="LytR_cpsA_psr"/>
    <property type="match status" value="1"/>
</dbReference>
<dbReference type="Gene3D" id="3.40.630.190">
    <property type="entry name" value="LCP protein"/>
    <property type="match status" value="1"/>
</dbReference>
<keyword evidence="2" id="KW-1133">Transmembrane helix</keyword>
<evidence type="ECO:0000313" key="4">
    <source>
        <dbReference type="EMBL" id="PKX77346.1"/>
    </source>
</evidence>
<sequence>MKKLKIVLGVIGVILVIGGGFYKIKENQAIRAIKTQNKQVSNRINQDKPISFLLLGADTGSDGRVDRGLSDSMMVVTLNPKTKKTLVYSIPRDSLAEMVGSKTKNVQKINAAYELGQAKMAKKTVSEFIGVPIDYSVTIDMGALKELVDFVDGVDVKTNIDVSFDGQTIKKGRHHLNGKQALVYTRMRYQDPRGDYGRQLRQQEVLRGVADKIQKPQYLVHLSGLMTKLGKHISTDLTADQTKTLIENYHQCGTDITSGQIIGKEAWINGSSYQVIATDKLQATSNKLRESLGLQTKTLSNTETELNQLNTAFFKDNTNKTFNTDGLNTTYYSDNTY</sequence>
<proteinExistence type="inferred from homology"/>
<keyword evidence="2" id="KW-0812">Transmembrane</keyword>